<dbReference type="Pfam" id="PF14007">
    <property type="entry name" value="YtpI"/>
    <property type="match status" value="1"/>
</dbReference>
<name>A0A942UPU8_9BACI</name>
<dbReference type="AlphaFoldDB" id="A0A942UPU8"/>
<dbReference type="InterPro" id="IPR025618">
    <property type="entry name" value="YtpI"/>
</dbReference>
<evidence type="ECO:0000256" key="1">
    <source>
        <dbReference type="SAM" id="Phobius"/>
    </source>
</evidence>
<sequence length="101" mass="11635">MPFLVFFIVLSLSFYVFYKIKYVRSRMPMEKKMLNGKSSLALGIFVALFGVNQLFLYDTTTTYIVAAIFILLGGFSAWVGFKSYRHHVPYAIREAEEASKQ</sequence>
<keyword evidence="1" id="KW-1133">Transmembrane helix</keyword>
<feature type="transmembrane region" description="Helical" evidence="1">
    <location>
        <begin position="6"/>
        <end position="22"/>
    </location>
</feature>
<feature type="transmembrane region" description="Helical" evidence="1">
    <location>
        <begin position="34"/>
        <end position="56"/>
    </location>
</feature>
<keyword evidence="3" id="KW-1185">Reference proteome</keyword>
<gene>
    <name evidence="2" type="ORF">KHA91_08110</name>
</gene>
<proteinExistence type="predicted"/>
<evidence type="ECO:0000313" key="2">
    <source>
        <dbReference type="EMBL" id="MBS4222723.1"/>
    </source>
</evidence>
<keyword evidence="1" id="KW-0472">Membrane</keyword>
<dbReference type="Proteomes" id="UP000676456">
    <property type="component" value="Unassembled WGS sequence"/>
</dbReference>
<organism evidence="2 3">
    <name type="scientific">Lederbergia citrea</name>
    <dbReference type="NCBI Taxonomy" id="2833581"/>
    <lineage>
        <taxon>Bacteria</taxon>
        <taxon>Bacillati</taxon>
        <taxon>Bacillota</taxon>
        <taxon>Bacilli</taxon>
        <taxon>Bacillales</taxon>
        <taxon>Bacillaceae</taxon>
        <taxon>Lederbergia</taxon>
    </lineage>
</organism>
<protein>
    <submittedName>
        <fullName evidence="2">YtpI family protein</fullName>
    </submittedName>
</protein>
<evidence type="ECO:0000313" key="3">
    <source>
        <dbReference type="Proteomes" id="UP000676456"/>
    </source>
</evidence>
<dbReference type="RefSeq" id="WP_213097650.1">
    <property type="nucleotide sequence ID" value="NZ_JAGYPN010000001.1"/>
</dbReference>
<dbReference type="EMBL" id="JAGYPN010000001">
    <property type="protein sequence ID" value="MBS4222723.1"/>
    <property type="molecule type" value="Genomic_DNA"/>
</dbReference>
<feature type="transmembrane region" description="Helical" evidence="1">
    <location>
        <begin position="62"/>
        <end position="81"/>
    </location>
</feature>
<comment type="caution">
    <text evidence="2">The sequence shown here is derived from an EMBL/GenBank/DDBJ whole genome shotgun (WGS) entry which is preliminary data.</text>
</comment>
<reference evidence="2 3" key="1">
    <citation type="submission" date="2021-05" db="EMBL/GenBank/DDBJ databases">
        <title>Novel Bacillus species.</title>
        <authorList>
            <person name="Liu G."/>
        </authorList>
    </citation>
    <scope>NUCLEOTIDE SEQUENCE [LARGE SCALE GENOMIC DNA]</scope>
    <source>
        <strain evidence="2 3">FJAT-49682</strain>
    </source>
</reference>
<keyword evidence="1" id="KW-0812">Transmembrane</keyword>
<accession>A0A942UPU8</accession>